<accession>A0AAV5W4H2</accession>
<keyword evidence="2" id="KW-1185">Reference proteome</keyword>
<sequence>VRYDLFYTIKTSWCFAAETQSGFSLYAGSLDSTGQLLWIGKLNRDNCKVTQNHDIQFKGVASFTAPLHEILECIQSGNSDSCDPRAEVVWVDMRDEFVDAWSVEMITVNTIFEHDLVTYNTTFEHSILSPCNTWFDEPAIYQIGPASGNYI</sequence>
<name>A0AAV5W4H2_9BILA</name>
<evidence type="ECO:0000313" key="2">
    <source>
        <dbReference type="Proteomes" id="UP001432322"/>
    </source>
</evidence>
<protein>
    <submittedName>
        <fullName evidence="1">Uncharacterized protein</fullName>
    </submittedName>
</protein>
<evidence type="ECO:0000313" key="1">
    <source>
        <dbReference type="EMBL" id="GMT25002.1"/>
    </source>
</evidence>
<proteinExistence type="predicted"/>
<feature type="non-terminal residue" evidence="1">
    <location>
        <position position="151"/>
    </location>
</feature>
<gene>
    <name evidence="1" type="ORF">PFISCL1PPCAC_16299</name>
</gene>
<dbReference type="Proteomes" id="UP001432322">
    <property type="component" value="Unassembled WGS sequence"/>
</dbReference>
<feature type="non-terminal residue" evidence="1">
    <location>
        <position position="1"/>
    </location>
</feature>
<dbReference type="AlphaFoldDB" id="A0AAV5W4H2"/>
<comment type="caution">
    <text evidence="1">The sequence shown here is derived from an EMBL/GenBank/DDBJ whole genome shotgun (WGS) entry which is preliminary data.</text>
</comment>
<dbReference type="EMBL" id="BTSY01000004">
    <property type="protein sequence ID" value="GMT25002.1"/>
    <property type="molecule type" value="Genomic_DNA"/>
</dbReference>
<organism evidence="1 2">
    <name type="scientific">Pristionchus fissidentatus</name>
    <dbReference type="NCBI Taxonomy" id="1538716"/>
    <lineage>
        <taxon>Eukaryota</taxon>
        <taxon>Metazoa</taxon>
        <taxon>Ecdysozoa</taxon>
        <taxon>Nematoda</taxon>
        <taxon>Chromadorea</taxon>
        <taxon>Rhabditida</taxon>
        <taxon>Rhabditina</taxon>
        <taxon>Diplogasteromorpha</taxon>
        <taxon>Diplogasteroidea</taxon>
        <taxon>Neodiplogasteridae</taxon>
        <taxon>Pristionchus</taxon>
    </lineage>
</organism>
<reference evidence="1" key="1">
    <citation type="submission" date="2023-10" db="EMBL/GenBank/DDBJ databases">
        <title>Genome assembly of Pristionchus species.</title>
        <authorList>
            <person name="Yoshida K."/>
            <person name="Sommer R.J."/>
        </authorList>
    </citation>
    <scope>NUCLEOTIDE SEQUENCE</scope>
    <source>
        <strain evidence="1">RS5133</strain>
    </source>
</reference>